<comment type="function">
    <text evidence="3">Involved in the formation of the biotin precursor pimeloyl-ACP. Catalyzes the condensation of glutaryl-CoA, an intermediate in lysine degradation, with malonyl-ACP to produce 3-oxopimeloyl-ACP.</text>
</comment>
<keyword evidence="1 3" id="KW-0808">Transferase</keyword>
<comment type="catalytic activity">
    <reaction evidence="3">
        <text>glutaryl-CoA + malonyl-[ACP] + H(+) = 3-oxo-6-carboxyhexanoyl-[ACP] + CO2 + CoA</text>
        <dbReference type="Rhea" id="RHEA:67904"/>
        <dbReference type="Rhea" id="RHEA-COMP:9623"/>
        <dbReference type="Rhea" id="RHEA-COMP:17387"/>
        <dbReference type="ChEBI" id="CHEBI:15378"/>
        <dbReference type="ChEBI" id="CHEBI:16526"/>
        <dbReference type="ChEBI" id="CHEBI:57287"/>
        <dbReference type="ChEBI" id="CHEBI:57378"/>
        <dbReference type="ChEBI" id="CHEBI:78449"/>
        <dbReference type="ChEBI" id="CHEBI:176519"/>
    </reaction>
</comment>
<keyword evidence="3" id="KW-0093">Biotin biosynthesis</keyword>
<evidence type="ECO:0000313" key="6">
    <source>
        <dbReference type="EMBL" id="MDA5400413.1"/>
    </source>
</evidence>
<dbReference type="Pfam" id="PF08541">
    <property type="entry name" value="ACP_syn_III_C"/>
    <property type="match status" value="1"/>
</dbReference>
<dbReference type="InterPro" id="IPR013747">
    <property type="entry name" value="ACP_syn_III_C"/>
</dbReference>
<dbReference type="SUPFAM" id="SSF53901">
    <property type="entry name" value="Thiolase-like"/>
    <property type="match status" value="1"/>
</dbReference>
<dbReference type="EMBL" id="JAPJZI010000001">
    <property type="protein sequence ID" value="MDA5400413.1"/>
    <property type="molecule type" value="Genomic_DNA"/>
</dbReference>
<evidence type="ECO:0000259" key="4">
    <source>
        <dbReference type="Pfam" id="PF08541"/>
    </source>
</evidence>
<evidence type="ECO:0000313" key="7">
    <source>
        <dbReference type="Proteomes" id="UP001151234"/>
    </source>
</evidence>
<name>A0A9X3UKQ8_9HYPH</name>
<dbReference type="AlphaFoldDB" id="A0A9X3UKQ8"/>
<dbReference type="NCBIfam" id="NF004623">
    <property type="entry name" value="PRK05963.1"/>
    <property type="match status" value="1"/>
</dbReference>
<dbReference type="GO" id="GO:0009102">
    <property type="term" value="P:biotin biosynthetic process"/>
    <property type="evidence" value="ECO:0007669"/>
    <property type="project" value="UniProtKB-UniRule"/>
</dbReference>
<sequence>MTYGVFIAGLGHHAPERIVPNSEIEARLGLEEGWIARRSGIRNRRFAAPEEALSDIALPAADRALKNSGIAAADIDLLLLATSTPDHLLPPSAPLLAHQLGLGGPGAVDITGACGGFLYALSFAQSHVRLHGKAAMVVAANILSRRINPDERASAVLFADAAGAIVLCPAKNGMAGLQGLELCSNGADYDHIRIPMGGTRLPYQANAAPAAMKMQINDGKRVFSHAVRMMTDSARTVLEGTGTAPGNISRFVPHQANRRMLDAVAHALNIPQHKIACSIEEFGNSSAATIPLTLSLSHAADPLRDGELLLFSAAGAGMTGGSALWRV</sequence>
<dbReference type="CDD" id="cd00830">
    <property type="entry name" value="KAS_III"/>
    <property type="match status" value="1"/>
</dbReference>
<dbReference type="PANTHER" id="PTHR34069:SF2">
    <property type="entry name" value="BETA-KETOACYL-[ACYL-CARRIER-PROTEIN] SYNTHASE III"/>
    <property type="match status" value="1"/>
</dbReference>
<dbReference type="NCBIfam" id="NF006829">
    <property type="entry name" value="PRK09352.1"/>
    <property type="match status" value="1"/>
</dbReference>
<dbReference type="GO" id="GO:0006633">
    <property type="term" value="P:fatty acid biosynthetic process"/>
    <property type="evidence" value="ECO:0007669"/>
    <property type="project" value="InterPro"/>
</dbReference>
<dbReference type="Gene3D" id="3.40.47.10">
    <property type="match status" value="1"/>
</dbReference>
<dbReference type="Pfam" id="PF08545">
    <property type="entry name" value="ACP_syn_III"/>
    <property type="match status" value="1"/>
</dbReference>
<keyword evidence="2 3" id="KW-0012">Acyltransferase</keyword>
<dbReference type="InterPro" id="IPR016039">
    <property type="entry name" value="Thiolase-like"/>
</dbReference>
<keyword evidence="7" id="KW-1185">Reference proteome</keyword>
<organism evidence="6 7">
    <name type="scientific">Hoeflea prorocentri</name>
    <dbReference type="NCBI Taxonomy" id="1922333"/>
    <lineage>
        <taxon>Bacteria</taxon>
        <taxon>Pseudomonadati</taxon>
        <taxon>Pseudomonadota</taxon>
        <taxon>Alphaproteobacteria</taxon>
        <taxon>Hyphomicrobiales</taxon>
        <taxon>Rhizobiaceae</taxon>
        <taxon>Hoeflea</taxon>
    </lineage>
</organism>
<dbReference type="InterPro" id="IPR013751">
    <property type="entry name" value="ACP_syn_III_N"/>
</dbReference>
<dbReference type="GO" id="GO:0004315">
    <property type="term" value="F:3-oxoacyl-[acyl-carrier-protein] synthase activity"/>
    <property type="evidence" value="ECO:0007669"/>
    <property type="project" value="InterPro"/>
</dbReference>
<evidence type="ECO:0000256" key="2">
    <source>
        <dbReference type="ARBA" id="ARBA00023315"/>
    </source>
</evidence>
<feature type="active site" evidence="3">
    <location>
        <position position="114"/>
    </location>
</feature>
<feature type="region of interest" description="ACP-binding" evidence="3">
    <location>
        <begin position="255"/>
        <end position="259"/>
    </location>
</feature>
<dbReference type="InterPro" id="IPR046403">
    <property type="entry name" value="BioZ"/>
</dbReference>
<feature type="active site" evidence="3">
    <location>
        <position position="284"/>
    </location>
</feature>
<feature type="domain" description="Beta-ketoacyl-[acyl-carrier-protein] synthase III C-terminal" evidence="4">
    <location>
        <begin position="239"/>
        <end position="326"/>
    </location>
</feature>
<evidence type="ECO:0000256" key="3">
    <source>
        <dbReference type="HAMAP-Rule" id="MF_02249"/>
    </source>
</evidence>
<feature type="active site" evidence="3">
    <location>
        <position position="254"/>
    </location>
</feature>
<comment type="pathway">
    <text evidence="3">Cofactor biosynthesis; biotin biosynthesis.</text>
</comment>
<comment type="similarity">
    <text evidence="3">Belongs to the thiolase-like superfamily. BioZ family.</text>
</comment>
<evidence type="ECO:0000259" key="5">
    <source>
        <dbReference type="Pfam" id="PF08545"/>
    </source>
</evidence>
<dbReference type="EC" id="2.3.1.-" evidence="3"/>
<reference evidence="6" key="1">
    <citation type="submission" date="2022-11" db="EMBL/GenBank/DDBJ databases">
        <title>Draft genome sequence of Hoeflea poritis E7-10 and Hoeflea prorocentri PM5-8, separated from scleractinian coral Porites lutea and marine dinoflagellate.</title>
        <authorList>
            <person name="Zhang G."/>
            <person name="Wei Q."/>
            <person name="Cai L."/>
        </authorList>
    </citation>
    <scope>NUCLEOTIDE SEQUENCE</scope>
    <source>
        <strain evidence="6">PM5-8</strain>
    </source>
</reference>
<comment type="caution">
    <text evidence="6">The sequence shown here is derived from an EMBL/GenBank/DDBJ whole genome shotgun (WGS) entry which is preliminary data.</text>
</comment>
<comment type="catalytic activity">
    <reaction evidence="3">
        <text>malonyl-[ACP] + an acyl-CoA + H(+) = a 3-oxoacyl-[ACP] + CO2 + CoA</text>
        <dbReference type="Rhea" id="RHEA:44448"/>
        <dbReference type="Rhea" id="RHEA-COMP:9623"/>
        <dbReference type="Rhea" id="RHEA-COMP:9916"/>
        <dbReference type="ChEBI" id="CHEBI:15378"/>
        <dbReference type="ChEBI" id="CHEBI:16526"/>
        <dbReference type="ChEBI" id="CHEBI:57287"/>
        <dbReference type="ChEBI" id="CHEBI:58342"/>
        <dbReference type="ChEBI" id="CHEBI:78449"/>
        <dbReference type="ChEBI" id="CHEBI:78776"/>
    </reaction>
</comment>
<feature type="domain" description="Beta-ketoacyl-[acyl-carrier-protein] synthase III N-terminal" evidence="5">
    <location>
        <begin position="109"/>
        <end position="186"/>
    </location>
</feature>
<accession>A0A9X3UKQ8</accession>
<evidence type="ECO:0000256" key="1">
    <source>
        <dbReference type="ARBA" id="ARBA00022679"/>
    </source>
</evidence>
<dbReference type="Proteomes" id="UP001151234">
    <property type="component" value="Unassembled WGS sequence"/>
</dbReference>
<dbReference type="GO" id="GO:0044550">
    <property type="term" value="P:secondary metabolite biosynthetic process"/>
    <property type="evidence" value="ECO:0007669"/>
    <property type="project" value="TreeGrafter"/>
</dbReference>
<dbReference type="PANTHER" id="PTHR34069">
    <property type="entry name" value="3-OXOACYL-[ACYL-CARRIER-PROTEIN] SYNTHASE 3"/>
    <property type="match status" value="1"/>
</dbReference>
<gene>
    <name evidence="3" type="primary">bioZ</name>
    <name evidence="6" type="ORF">OQ273_17690</name>
</gene>
<dbReference type="HAMAP" id="MF_02249">
    <property type="entry name" value="BioZ"/>
    <property type="match status" value="1"/>
</dbReference>
<protein>
    <recommendedName>
        <fullName evidence="3">3-oxopimeloyl-[acyl-carrier-protein] synthase</fullName>
        <shortName evidence="3">3-oxopimeloyl-[ACP] synthase</shortName>
        <ecNumber evidence="3">2.3.1.-</ecNumber>
    </recommendedName>
</protein>
<proteinExistence type="inferred from homology"/>
<dbReference type="RefSeq" id="WP_267991948.1">
    <property type="nucleotide sequence ID" value="NZ_JAPJZI010000001.1"/>
</dbReference>